<dbReference type="PANTHER" id="PTHR33356:SF16">
    <property type="entry name" value="G PATCH DOMAIN PROTEIN"/>
    <property type="match status" value="1"/>
</dbReference>
<evidence type="ECO:0000256" key="1">
    <source>
        <dbReference type="SAM" id="MobiDB-lite"/>
    </source>
</evidence>
<protein>
    <submittedName>
        <fullName evidence="2">Uncharacterized protein</fullName>
    </submittedName>
</protein>
<accession>A0ABD1RKW3</accession>
<feature type="region of interest" description="Disordered" evidence="1">
    <location>
        <begin position="21"/>
        <end position="61"/>
    </location>
</feature>
<dbReference type="EMBL" id="JBFOLJ010000012">
    <property type="protein sequence ID" value="KAL2489027.1"/>
    <property type="molecule type" value="Genomic_DNA"/>
</dbReference>
<dbReference type="PANTHER" id="PTHR33356">
    <property type="entry name" value="TIP41-LIKE PROTEIN"/>
    <property type="match status" value="1"/>
</dbReference>
<gene>
    <name evidence="2" type="ORF">Fot_42319</name>
</gene>
<dbReference type="AlphaFoldDB" id="A0ABD1RKW3"/>
<sequence>MASEFTEKKKLLYSDLFKGHQSMASSPSTESAFGSNGSSSSSALSSPVGSELGSTESSGCNDEDFIAELTRQITECMLQEDDCVSEESKLKNQPPVREEGRVSWGRRVRGIESTRVKQFYQTGQQYMQYKGGNWGNGHSGSGMRAVFLGGSGSSNGSSGTGVFLPRGSNVPAEQKKKSGCSTVLIPTRVLEALELHFNRSRTNHHTLHNQNDGQMIEEVPSSNKNENEEIQLPQEWTY</sequence>
<dbReference type="Proteomes" id="UP001604277">
    <property type="component" value="Unassembled WGS sequence"/>
</dbReference>
<reference evidence="3" key="1">
    <citation type="submission" date="2024-07" db="EMBL/GenBank/DDBJ databases">
        <title>Two chromosome-level genome assemblies of Korean endemic species Abeliophyllum distichum and Forsythia ovata (Oleaceae).</title>
        <authorList>
            <person name="Jang H."/>
        </authorList>
    </citation>
    <scope>NUCLEOTIDE SEQUENCE [LARGE SCALE GENOMIC DNA]</scope>
</reference>
<organism evidence="2 3">
    <name type="scientific">Forsythia ovata</name>
    <dbReference type="NCBI Taxonomy" id="205694"/>
    <lineage>
        <taxon>Eukaryota</taxon>
        <taxon>Viridiplantae</taxon>
        <taxon>Streptophyta</taxon>
        <taxon>Embryophyta</taxon>
        <taxon>Tracheophyta</taxon>
        <taxon>Spermatophyta</taxon>
        <taxon>Magnoliopsida</taxon>
        <taxon>eudicotyledons</taxon>
        <taxon>Gunneridae</taxon>
        <taxon>Pentapetalae</taxon>
        <taxon>asterids</taxon>
        <taxon>lamiids</taxon>
        <taxon>Lamiales</taxon>
        <taxon>Oleaceae</taxon>
        <taxon>Forsythieae</taxon>
        <taxon>Forsythia</taxon>
    </lineage>
</organism>
<feature type="compositionally biased region" description="Low complexity" evidence="1">
    <location>
        <begin position="28"/>
        <end position="50"/>
    </location>
</feature>
<proteinExistence type="predicted"/>
<comment type="caution">
    <text evidence="2">The sequence shown here is derived from an EMBL/GenBank/DDBJ whole genome shotgun (WGS) entry which is preliminary data.</text>
</comment>
<feature type="region of interest" description="Disordered" evidence="1">
    <location>
        <begin position="204"/>
        <end position="238"/>
    </location>
</feature>
<keyword evidence="3" id="KW-1185">Reference proteome</keyword>
<evidence type="ECO:0000313" key="3">
    <source>
        <dbReference type="Proteomes" id="UP001604277"/>
    </source>
</evidence>
<name>A0ABD1RKW3_9LAMI</name>
<evidence type="ECO:0000313" key="2">
    <source>
        <dbReference type="EMBL" id="KAL2489027.1"/>
    </source>
</evidence>